<dbReference type="InterPro" id="IPR006086">
    <property type="entry name" value="XPG-I_dom"/>
</dbReference>
<evidence type="ECO:0000313" key="5">
    <source>
        <dbReference type="EMBL" id="KDR76087.1"/>
    </source>
</evidence>
<dbReference type="SUPFAM" id="SSF47807">
    <property type="entry name" value="5' to 3' exonuclease, C-terminal subdomain"/>
    <property type="match status" value="1"/>
</dbReference>
<feature type="domain" description="XPG N-terminal" evidence="4">
    <location>
        <begin position="27"/>
        <end position="142"/>
    </location>
</feature>
<feature type="domain" description="XPG-I" evidence="3">
    <location>
        <begin position="149"/>
        <end position="222"/>
    </location>
</feature>
<dbReference type="CDD" id="cd09870">
    <property type="entry name" value="PIN_YEN1"/>
    <property type="match status" value="1"/>
</dbReference>
<dbReference type="AlphaFoldDB" id="A0A067T195"/>
<dbReference type="PANTHER" id="PTHR11081:SF75">
    <property type="entry name" value="ENDONUCLEASE, PUTATIVE (AFU_ORTHOLOGUE AFUA_3G13260)-RELATED"/>
    <property type="match status" value="1"/>
</dbReference>
<evidence type="ECO:0000256" key="1">
    <source>
        <dbReference type="ARBA" id="ARBA00022722"/>
    </source>
</evidence>
<dbReference type="Pfam" id="PF00867">
    <property type="entry name" value="XPG_I"/>
    <property type="match status" value="1"/>
</dbReference>
<dbReference type="InterPro" id="IPR036279">
    <property type="entry name" value="5-3_exonuclease_C_sf"/>
</dbReference>
<dbReference type="InterPro" id="IPR006084">
    <property type="entry name" value="XPG/Rad2"/>
</dbReference>
<dbReference type="OrthoDB" id="2959108at2759"/>
<dbReference type="STRING" id="685588.A0A067T195"/>
<protein>
    <recommendedName>
        <fullName evidence="7">XPG-I domain-containing protein</fullName>
    </recommendedName>
</protein>
<evidence type="ECO:0000259" key="3">
    <source>
        <dbReference type="SMART" id="SM00484"/>
    </source>
</evidence>
<dbReference type="PRINTS" id="PR00853">
    <property type="entry name" value="XPGRADSUPER"/>
</dbReference>
<evidence type="ECO:0000256" key="2">
    <source>
        <dbReference type="ARBA" id="ARBA00022801"/>
    </source>
</evidence>
<evidence type="ECO:0000259" key="4">
    <source>
        <dbReference type="SMART" id="SM00485"/>
    </source>
</evidence>
<dbReference type="Proteomes" id="UP000027222">
    <property type="component" value="Unassembled WGS sequence"/>
</dbReference>
<evidence type="ECO:0008006" key="7">
    <source>
        <dbReference type="Google" id="ProtNLM"/>
    </source>
</evidence>
<dbReference type="Pfam" id="PF00752">
    <property type="entry name" value="XPG_N"/>
    <property type="match status" value="1"/>
</dbReference>
<keyword evidence="1" id="KW-0540">Nuclease</keyword>
<dbReference type="GO" id="GO:0017108">
    <property type="term" value="F:5'-flap endonuclease activity"/>
    <property type="evidence" value="ECO:0007669"/>
    <property type="project" value="TreeGrafter"/>
</dbReference>
<dbReference type="HOGENOM" id="CLU_007575_3_1_1"/>
<dbReference type="SUPFAM" id="SSF88723">
    <property type="entry name" value="PIN domain-like"/>
    <property type="match status" value="1"/>
</dbReference>
<dbReference type="SMART" id="SM00484">
    <property type="entry name" value="XPGI"/>
    <property type="match status" value="1"/>
</dbReference>
<sequence length="549" mass="61630">MVKLGGVLRLLSIAFCPLPFALNFLKMGINELWKVLEPAAEPRSLKDYLLVQSLILGEQNGTPIKPLVMGIDASIWMNECQAVFHHRRHAQMGQNPELRTLFYRLAGLLECTVTPVFVFDGPYRPARKRGKAVVRRENWLAKRFREMIDAFGFYSHMAPGEAEAELASLNALQYFQAIMTEDSDAFIFGAKTVIRRCGQVNKSDEVKIYSSEHCEALENIRLTSGGFLLIALLRGGDYDNGLRGCGIKTAHNLGRYSGLGESLHLAACKITVQELPDFLLDWRDALRTELSSNVHGYLEARQPAVAISVTDSFPDINVLNHYVHPTVTLSQPAAQIDASEWVPRLPDLECLFRLCERSFSWEGREEILKKFKSLVWNGVCVRQILQFNQPTDSSRSSLLSKQHFSHVRKSKSVNQRTPAYLVDVDIRGQLERIIRPDPHSHLSTSGAEGLIDTFSNFTATLPTALVNSTLADVVADSLAHKKSIQSRVSHLSQDRKDVTKKEIMPRRPSSNRDVVSLGFIDLTQDEVLPFRRSGNKEVVSLGFIDLTED</sequence>
<dbReference type="InterPro" id="IPR029060">
    <property type="entry name" value="PIN-like_dom_sf"/>
</dbReference>
<name>A0A067T195_GALM3</name>
<keyword evidence="2" id="KW-0378">Hydrolase</keyword>
<keyword evidence="6" id="KW-1185">Reference proteome</keyword>
<dbReference type="SMART" id="SM00485">
    <property type="entry name" value="XPGN"/>
    <property type="match status" value="1"/>
</dbReference>
<evidence type="ECO:0000313" key="6">
    <source>
        <dbReference type="Proteomes" id="UP000027222"/>
    </source>
</evidence>
<dbReference type="InterPro" id="IPR006085">
    <property type="entry name" value="XPG_DNA_repair_N"/>
</dbReference>
<organism evidence="5 6">
    <name type="scientific">Galerina marginata (strain CBS 339.88)</name>
    <dbReference type="NCBI Taxonomy" id="685588"/>
    <lineage>
        <taxon>Eukaryota</taxon>
        <taxon>Fungi</taxon>
        <taxon>Dikarya</taxon>
        <taxon>Basidiomycota</taxon>
        <taxon>Agaricomycotina</taxon>
        <taxon>Agaricomycetes</taxon>
        <taxon>Agaricomycetidae</taxon>
        <taxon>Agaricales</taxon>
        <taxon>Agaricineae</taxon>
        <taxon>Strophariaceae</taxon>
        <taxon>Galerina</taxon>
    </lineage>
</organism>
<dbReference type="GO" id="GO:0006281">
    <property type="term" value="P:DNA repair"/>
    <property type="evidence" value="ECO:0007669"/>
    <property type="project" value="UniProtKB-ARBA"/>
</dbReference>
<accession>A0A067T195</accession>
<proteinExistence type="predicted"/>
<gene>
    <name evidence="5" type="ORF">GALMADRAFT_247269</name>
</gene>
<dbReference type="PANTHER" id="PTHR11081">
    <property type="entry name" value="FLAP ENDONUCLEASE FAMILY MEMBER"/>
    <property type="match status" value="1"/>
</dbReference>
<reference evidence="6" key="1">
    <citation type="journal article" date="2014" name="Proc. Natl. Acad. Sci. U.S.A.">
        <title>Extensive sampling of basidiomycete genomes demonstrates inadequacy of the white-rot/brown-rot paradigm for wood decay fungi.</title>
        <authorList>
            <person name="Riley R."/>
            <person name="Salamov A.A."/>
            <person name="Brown D.W."/>
            <person name="Nagy L.G."/>
            <person name="Floudas D."/>
            <person name="Held B.W."/>
            <person name="Levasseur A."/>
            <person name="Lombard V."/>
            <person name="Morin E."/>
            <person name="Otillar R."/>
            <person name="Lindquist E.A."/>
            <person name="Sun H."/>
            <person name="LaButti K.M."/>
            <person name="Schmutz J."/>
            <person name="Jabbour D."/>
            <person name="Luo H."/>
            <person name="Baker S.E."/>
            <person name="Pisabarro A.G."/>
            <person name="Walton J.D."/>
            <person name="Blanchette R.A."/>
            <person name="Henrissat B."/>
            <person name="Martin F."/>
            <person name="Cullen D."/>
            <person name="Hibbett D.S."/>
            <person name="Grigoriev I.V."/>
        </authorList>
    </citation>
    <scope>NUCLEOTIDE SEQUENCE [LARGE SCALE GENOMIC DNA]</scope>
    <source>
        <strain evidence="6">CBS 339.88</strain>
    </source>
</reference>
<dbReference type="Gene3D" id="3.40.50.1010">
    <property type="entry name" value="5'-nuclease"/>
    <property type="match status" value="2"/>
</dbReference>
<dbReference type="EMBL" id="KL142379">
    <property type="protein sequence ID" value="KDR76087.1"/>
    <property type="molecule type" value="Genomic_DNA"/>
</dbReference>